<keyword evidence="3" id="KW-1185">Reference proteome</keyword>
<dbReference type="CDD" id="cd00761">
    <property type="entry name" value="Glyco_tranf_GTA_type"/>
    <property type="match status" value="1"/>
</dbReference>
<reference evidence="2 3" key="1">
    <citation type="submission" date="2020-01" db="EMBL/GenBank/DDBJ databases">
        <title>Draft Genome Sequence of Vibrio sp. strain OCN044, Isolated from a Healthy Coral at Palmyra Atoll.</title>
        <authorList>
            <person name="Videau P."/>
            <person name="Loughran R."/>
            <person name="Esquivel A."/>
            <person name="Deadmond M."/>
            <person name="Paddock B.E."/>
            <person name="Saw J.H."/>
            <person name="Ushijima B."/>
        </authorList>
    </citation>
    <scope>NUCLEOTIDE SEQUENCE [LARGE SCALE GENOMIC DNA]</scope>
    <source>
        <strain evidence="2 3">OCN044</strain>
    </source>
</reference>
<dbReference type="InterPro" id="IPR029044">
    <property type="entry name" value="Nucleotide-diphossugar_trans"/>
</dbReference>
<dbReference type="Pfam" id="PF00535">
    <property type="entry name" value="Glycos_transf_2"/>
    <property type="match status" value="1"/>
</dbReference>
<sequence length="328" mass="38133">MSSNKFSIIIPVFNSECVIKKTIASITSQNHSNYEVIIVDDGSSDSSLEICRELELENIRIKVFSQENSGPNAARNLGIENAVGDYILFLDSDDNLTNNALSNLSDLIDSSIDVDYFNCSVSFYYDNKSENQLCFEEKILLNNEIINESFMGNSLKGICWNKCYSLHFLMENNIRFKEDKLHGRDILFSRLCAYHAKKVVVSNICIVNSHVREGSFSRSFSLKNLESALDLISQHEIYFINKVPRSFLENFAYKHLSYILIVAIFRCETKEQFFEFHKVVKDNLEHNQFYKLFFKPNVKLFIFNFIIFFKRPSWYLARLVSLFGIKPY</sequence>
<comment type="caution">
    <text evidence="2">The sequence shown here is derived from an EMBL/GenBank/DDBJ whole genome shotgun (WGS) entry which is preliminary data.</text>
</comment>
<dbReference type="PANTHER" id="PTHR22916:SF3">
    <property type="entry name" value="UDP-GLCNAC:BETAGAL BETA-1,3-N-ACETYLGLUCOSAMINYLTRANSFERASE-LIKE PROTEIN 1"/>
    <property type="match status" value="1"/>
</dbReference>
<evidence type="ECO:0000259" key="1">
    <source>
        <dbReference type="Pfam" id="PF00535"/>
    </source>
</evidence>
<accession>A0A6L8LY37</accession>
<gene>
    <name evidence="2" type="ORF">GTG28_15915</name>
</gene>
<dbReference type="AlphaFoldDB" id="A0A6L8LY37"/>
<feature type="domain" description="Glycosyltransferase 2-like" evidence="1">
    <location>
        <begin position="7"/>
        <end position="135"/>
    </location>
</feature>
<organism evidence="2 3">
    <name type="scientific">Vibrio tetraodonis subsp. pristinus</name>
    <dbReference type="NCBI Taxonomy" id="2695891"/>
    <lineage>
        <taxon>Bacteria</taxon>
        <taxon>Pseudomonadati</taxon>
        <taxon>Pseudomonadota</taxon>
        <taxon>Gammaproteobacteria</taxon>
        <taxon>Vibrionales</taxon>
        <taxon>Vibrionaceae</taxon>
        <taxon>Vibrio</taxon>
    </lineage>
</organism>
<proteinExistence type="predicted"/>
<protein>
    <submittedName>
        <fullName evidence="2">Glycosyltransferase</fullName>
    </submittedName>
</protein>
<dbReference type="RefSeq" id="WP_160931589.1">
    <property type="nucleotide sequence ID" value="NZ_WWEU01000006.1"/>
</dbReference>
<dbReference type="PANTHER" id="PTHR22916">
    <property type="entry name" value="GLYCOSYLTRANSFERASE"/>
    <property type="match status" value="1"/>
</dbReference>
<dbReference type="GO" id="GO:0016758">
    <property type="term" value="F:hexosyltransferase activity"/>
    <property type="evidence" value="ECO:0007669"/>
    <property type="project" value="UniProtKB-ARBA"/>
</dbReference>
<keyword evidence="2" id="KW-0808">Transferase</keyword>
<dbReference type="InterPro" id="IPR001173">
    <property type="entry name" value="Glyco_trans_2-like"/>
</dbReference>
<evidence type="ECO:0000313" key="3">
    <source>
        <dbReference type="Proteomes" id="UP000478571"/>
    </source>
</evidence>
<evidence type="ECO:0000313" key="2">
    <source>
        <dbReference type="EMBL" id="MYM60715.1"/>
    </source>
</evidence>
<dbReference type="Gene3D" id="3.90.550.10">
    <property type="entry name" value="Spore Coat Polysaccharide Biosynthesis Protein SpsA, Chain A"/>
    <property type="match status" value="1"/>
</dbReference>
<name>A0A6L8LY37_9VIBR</name>
<dbReference type="SUPFAM" id="SSF53448">
    <property type="entry name" value="Nucleotide-diphospho-sugar transferases"/>
    <property type="match status" value="1"/>
</dbReference>
<dbReference type="EMBL" id="WWEU01000006">
    <property type="protein sequence ID" value="MYM60715.1"/>
    <property type="molecule type" value="Genomic_DNA"/>
</dbReference>
<dbReference type="Proteomes" id="UP000478571">
    <property type="component" value="Unassembled WGS sequence"/>
</dbReference>